<reference evidence="2" key="1">
    <citation type="submission" date="2017-08" db="EMBL/GenBank/DDBJ databases">
        <title>A dynamic microbial community with high functional redundancy inhabits the cold, oxic subseafloor aquifer.</title>
        <authorList>
            <person name="Tully B.J."/>
            <person name="Wheat C.G."/>
            <person name="Glazer B.T."/>
            <person name="Huber J.A."/>
        </authorList>
    </citation>
    <scope>NUCLEOTIDE SEQUENCE [LARGE SCALE GENOMIC DNA]</scope>
</reference>
<dbReference type="PANTHER" id="PTHR34801:SF6">
    <property type="entry name" value="SLL1620 PROTEIN"/>
    <property type="match status" value="1"/>
</dbReference>
<dbReference type="AlphaFoldDB" id="A0A2A5B3R6"/>
<evidence type="ECO:0000313" key="1">
    <source>
        <dbReference type="EMBL" id="PCJ25738.1"/>
    </source>
</evidence>
<dbReference type="Proteomes" id="UP000218327">
    <property type="component" value="Unassembled WGS sequence"/>
</dbReference>
<dbReference type="EMBL" id="NVVJ01000015">
    <property type="protein sequence ID" value="PCJ25738.1"/>
    <property type="molecule type" value="Genomic_DNA"/>
</dbReference>
<comment type="caution">
    <text evidence="1">The sequence shown here is derived from an EMBL/GenBank/DDBJ whole genome shotgun (WGS) entry which is preliminary data.</text>
</comment>
<dbReference type="PIRSF" id="PIRSF026426">
    <property type="entry name" value="DUF1499"/>
    <property type="match status" value="1"/>
</dbReference>
<evidence type="ECO:0008006" key="3">
    <source>
        <dbReference type="Google" id="ProtNLM"/>
    </source>
</evidence>
<dbReference type="InterPro" id="IPR010865">
    <property type="entry name" value="DUF1499"/>
</dbReference>
<proteinExistence type="predicted"/>
<gene>
    <name evidence="1" type="ORF">COA96_06845</name>
</gene>
<name>A0A2A5B3R6_9GAMM</name>
<organism evidence="1 2">
    <name type="scientific">SAR86 cluster bacterium</name>
    <dbReference type="NCBI Taxonomy" id="2030880"/>
    <lineage>
        <taxon>Bacteria</taxon>
        <taxon>Pseudomonadati</taxon>
        <taxon>Pseudomonadota</taxon>
        <taxon>Gammaproteobacteria</taxon>
        <taxon>SAR86 cluster</taxon>
    </lineage>
</organism>
<sequence length="134" mass="14676">MKKSLFFLIPLLTACAGEPPQNIGVQNGKLTACPESPNCVSSYESSEEHGIEPISATLEQIEQVLLTLDEANIVSANNNYLYAEFTSGLMGYVDDVEFLYDQASGLTHVRSASRLGYSDLGANRDRIESIRDKL</sequence>
<evidence type="ECO:0000313" key="2">
    <source>
        <dbReference type="Proteomes" id="UP000218327"/>
    </source>
</evidence>
<accession>A0A2A5B3R6</accession>
<dbReference type="PANTHER" id="PTHR34801">
    <property type="entry name" value="EXPRESSED PROTEIN"/>
    <property type="match status" value="1"/>
</dbReference>
<protein>
    <recommendedName>
        <fullName evidence="3">DUF1499 domain-containing protein</fullName>
    </recommendedName>
</protein>
<dbReference type="Pfam" id="PF07386">
    <property type="entry name" value="DUF1499"/>
    <property type="match status" value="1"/>
</dbReference>
<dbReference type="PROSITE" id="PS51257">
    <property type="entry name" value="PROKAR_LIPOPROTEIN"/>
    <property type="match status" value="1"/>
</dbReference>